<sequence length="89" mass="9240">MALDDIEHCDFYKAGGTVPAPGQQLRIARKKRIVAETDAGITVGNLPTAYNYLAGCLKDGWTYTGTVTASNGSGPVATVSADFAPASHP</sequence>
<name>A0ABV4FAZ0_BRAEL</name>
<reference evidence="1 2" key="1">
    <citation type="submission" date="2024-07" db="EMBL/GenBank/DDBJ databases">
        <title>Genomic Encyclopedia of Type Strains, Phase V (KMG-V): Genome sequencing to study the core and pangenomes of soil and plant-associated prokaryotes.</title>
        <authorList>
            <person name="Whitman W."/>
        </authorList>
    </citation>
    <scope>NUCLEOTIDE SEQUENCE [LARGE SCALE GENOMIC DNA]</scope>
    <source>
        <strain evidence="1 2">USDA 415</strain>
    </source>
</reference>
<comment type="caution">
    <text evidence="1">The sequence shown here is derived from an EMBL/GenBank/DDBJ whole genome shotgun (WGS) entry which is preliminary data.</text>
</comment>
<keyword evidence="2" id="KW-1185">Reference proteome</keyword>
<protein>
    <submittedName>
        <fullName evidence="1">Uncharacterized protein</fullName>
    </submittedName>
</protein>
<evidence type="ECO:0000313" key="1">
    <source>
        <dbReference type="EMBL" id="MEY9320481.1"/>
    </source>
</evidence>
<evidence type="ECO:0000313" key="2">
    <source>
        <dbReference type="Proteomes" id="UP001565471"/>
    </source>
</evidence>
<dbReference type="RefSeq" id="WP_253576914.1">
    <property type="nucleotide sequence ID" value="NZ_CP126026.1"/>
</dbReference>
<dbReference type="EMBL" id="JBGBZA010000002">
    <property type="protein sequence ID" value="MEY9320481.1"/>
    <property type="molecule type" value="Genomic_DNA"/>
</dbReference>
<organism evidence="1 2">
    <name type="scientific">Bradyrhizobium elkanii</name>
    <dbReference type="NCBI Taxonomy" id="29448"/>
    <lineage>
        <taxon>Bacteria</taxon>
        <taxon>Pseudomonadati</taxon>
        <taxon>Pseudomonadota</taxon>
        <taxon>Alphaproteobacteria</taxon>
        <taxon>Hyphomicrobiales</taxon>
        <taxon>Nitrobacteraceae</taxon>
        <taxon>Bradyrhizobium</taxon>
    </lineage>
</organism>
<accession>A0ABV4FAZ0</accession>
<dbReference type="Proteomes" id="UP001565471">
    <property type="component" value="Unassembled WGS sequence"/>
</dbReference>
<gene>
    <name evidence="1" type="ORF">ABIF29_007280</name>
</gene>
<proteinExistence type="predicted"/>